<keyword evidence="3" id="KW-0732">Signal</keyword>
<dbReference type="AlphaFoldDB" id="A0A1T5D9K1"/>
<gene>
    <name evidence="8" type="ORF">SAMN05660841_01855</name>
</gene>
<dbReference type="InterPro" id="IPR011990">
    <property type="entry name" value="TPR-like_helical_dom_sf"/>
</dbReference>
<comment type="similarity">
    <text evidence="2">Belongs to the SusD family.</text>
</comment>
<dbReference type="STRING" id="1513896.SAMN05660841_01855"/>
<reference evidence="9" key="1">
    <citation type="submission" date="2017-02" db="EMBL/GenBank/DDBJ databases">
        <authorList>
            <person name="Varghese N."/>
            <person name="Submissions S."/>
        </authorList>
    </citation>
    <scope>NUCLEOTIDE SEQUENCE [LARGE SCALE GENOMIC DNA]</scope>
    <source>
        <strain evidence="9">DSM 24091</strain>
    </source>
</reference>
<dbReference type="Pfam" id="PF14322">
    <property type="entry name" value="SusD-like_3"/>
    <property type="match status" value="1"/>
</dbReference>
<dbReference type="Proteomes" id="UP000190150">
    <property type="component" value="Unassembled WGS sequence"/>
</dbReference>
<protein>
    <submittedName>
        <fullName evidence="8">Starch-binding associating with outer membrane</fullName>
    </submittedName>
</protein>
<keyword evidence="4" id="KW-0472">Membrane</keyword>
<evidence type="ECO:0000256" key="4">
    <source>
        <dbReference type="ARBA" id="ARBA00023136"/>
    </source>
</evidence>
<dbReference type="InterPro" id="IPR033985">
    <property type="entry name" value="SusD-like_N"/>
</dbReference>
<dbReference type="OrthoDB" id="5694214at2"/>
<evidence type="ECO:0000256" key="5">
    <source>
        <dbReference type="ARBA" id="ARBA00023237"/>
    </source>
</evidence>
<evidence type="ECO:0000313" key="8">
    <source>
        <dbReference type="EMBL" id="SKB68170.1"/>
    </source>
</evidence>
<evidence type="ECO:0000313" key="9">
    <source>
        <dbReference type="Proteomes" id="UP000190150"/>
    </source>
</evidence>
<proteinExistence type="inferred from homology"/>
<dbReference type="PROSITE" id="PS51257">
    <property type="entry name" value="PROKAR_LIPOPROTEIN"/>
    <property type="match status" value="1"/>
</dbReference>
<dbReference type="EMBL" id="FUZF01000006">
    <property type="protein sequence ID" value="SKB68170.1"/>
    <property type="molecule type" value="Genomic_DNA"/>
</dbReference>
<keyword evidence="9" id="KW-1185">Reference proteome</keyword>
<dbReference type="RefSeq" id="WP_079642796.1">
    <property type="nucleotide sequence ID" value="NZ_FUZF01000006.1"/>
</dbReference>
<accession>A0A1T5D9K1</accession>
<evidence type="ECO:0000259" key="6">
    <source>
        <dbReference type="Pfam" id="PF07980"/>
    </source>
</evidence>
<name>A0A1T5D9K1_9SPHI</name>
<organism evidence="8 9">
    <name type="scientific">Sphingobacterium nematocida</name>
    <dbReference type="NCBI Taxonomy" id="1513896"/>
    <lineage>
        <taxon>Bacteria</taxon>
        <taxon>Pseudomonadati</taxon>
        <taxon>Bacteroidota</taxon>
        <taxon>Sphingobacteriia</taxon>
        <taxon>Sphingobacteriales</taxon>
        <taxon>Sphingobacteriaceae</taxon>
        <taxon>Sphingobacterium</taxon>
    </lineage>
</organism>
<feature type="domain" description="SusD-like N-terminal" evidence="7">
    <location>
        <begin position="115"/>
        <end position="235"/>
    </location>
</feature>
<comment type="subcellular location">
    <subcellularLocation>
        <location evidence="1">Cell outer membrane</location>
    </subcellularLocation>
</comment>
<evidence type="ECO:0000256" key="1">
    <source>
        <dbReference type="ARBA" id="ARBA00004442"/>
    </source>
</evidence>
<dbReference type="Pfam" id="PF07980">
    <property type="entry name" value="SusD_RagB"/>
    <property type="match status" value="1"/>
</dbReference>
<dbReference type="Gene3D" id="1.25.40.390">
    <property type="match status" value="1"/>
</dbReference>
<dbReference type="SUPFAM" id="SSF48452">
    <property type="entry name" value="TPR-like"/>
    <property type="match status" value="1"/>
</dbReference>
<dbReference type="GO" id="GO:0009279">
    <property type="term" value="C:cell outer membrane"/>
    <property type="evidence" value="ECO:0007669"/>
    <property type="project" value="UniProtKB-SubCell"/>
</dbReference>
<sequence length="584" mass="65583">MKLFKYIALAGALSFSSCSKDFLGDGFLEKDPIDQLTDPAFWSSENNIRTYTYGFYNYYFKGYGKGFSWGTYFAGQFINDDHTPASPIENIVTEFIQNVPTSGGGWSPALPANQTPATASSYYSRIRKANHFIASVPIATLAEDVQNHWLGVGRFFRGLEYANFVNTFGDVPYIDRVLSETDSDLYRKRDSRVYVMDKVLEDFKFAAQYVRTNDGPSQQAVNKNVVLAYMSRIFLFEGTWLKYHAVDGVKAKEYLEAAKWAAEELMKSGAFSLSADYRGLFTAESLKGNSEVILFKEYVDGVLQHSLMSFNNLEPQAGISKNAMDSYLMSDGLPIGLSPLYKGDKTVADNFANRDGRMGQTAVPQLRMMNTLPNYAVSGYSTHKFLNESLKDGKLGTGQLNVTDAPIIRYGEVLLNYAEAAAELGVLDQAGLDKSINLLRGRKGVSVAKLEILGNQPAVNGRVYDDPARDATVASLIWEIRRERRTELMFEGLRLNDLRRWKKLEYADTEKNPTINRGAYIVKANYTPEKLNGITIDGTNEGYIIPSNKTKRKVLNKYYLDPIPLDQITLYKANKSELVQNPEW</sequence>
<dbReference type="InterPro" id="IPR012944">
    <property type="entry name" value="SusD_RagB_dom"/>
</dbReference>
<feature type="domain" description="RagB/SusD" evidence="6">
    <location>
        <begin position="321"/>
        <end position="584"/>
    </location>
</feature>
<evidence type="ECO:0000256" key="2">
    <source>
        <dbReference type="ARBA" id="ARBA00006275"/>
    </source>
</evidence>
<evidence type="ECO:0000256" key="3">
    <source>
        <dbReference type="ARBA" id="ARBA00022729"/>
    </source>
</evidence>
<keyword evidence="5" id="KW-0998">Cell outer membrane</keyword>
<evidence type="ECO:0000259" key="7">
    <source>
        <dbReference type="Pfam" id="PF14322"/>
    </source>
</evidence>